<name>A0A8S4QHF0_9NEOP</name>
<evidence type="ECO:0000256" key="2">
    <source>
        <dbReference type="SAM" id="MobiDB-lite"/>
    </source>
</evidence>
<dbReference type="AlphaFoldDB" id="A0A8S4QHF0"/>
<dbReference type="OrthoDB" id="7362285at2759"/>
<organism evidence="3 4">
    <name type="scientific">Pararge aegeria aegeria</name>
    <dbReference type="NCBI Taxonomy" id="348720"/>
    <lineage>
        <taxon>Eukaryota</taxon>
        <taxon>Metazoa</taxon>
        <taxon>Ecdysozoa</taxon>
        <taxon>Arthropoda</taxon>
        <taxon>Hexapoda</taxon>
        <taxon>Insecta</taxon>
        <taxon>Pterygota</taxon>
        <taxon>Neoptera</taxon>
        <taxon>Endopterygota</taxon>
        <taxon>Lepidoptera</taxon>
        <taxon>Glossata</taxon>
        <taxon>Ditrysia</taxon>
        <taxon>Papilionoidea</taxon>
        <taxon>Nymphalidae</taxon>
        <taxon>Satyrinae</taxon>
        <taxon>Satyrini</taxon>
        <taxon>Parargina</taxon>
        <taxon>Pararge</taxon>
    </lineage>
</organism>
<keyword evidence="1" id="KW-0175">Coiled coil</keyword>
<protein>
    <submittedName>
        <fullName evidence="3">Jg454 protein</fullName>
    </submittedName>
</protein>
<sequence length="244" mass="27284">MDTLSCDKCRVVVNECLSFCVNTLDSIDNVSLALLCRQSFDEEEIFKAKRLLFEAIPQRLVKRKGEDRKQKNIEDIISVLRSTEPDDIPTFVAKDLHKLPPVTFDHIDVTRLLKDIVTLQSQVRALQEKQEEYMTKKDFEISVRDYEKKKIVSEAEAGETEPYVNTKRGGFCLQDSYDSSSGPMGLMTGLSNGTPPNVTMQKRVPAHPSPSYACVAAVPTSKPISVTPVQRVQQVEAHASPPAD</sequence>
<accession>A0A8S4QHF0</accession>
<feature type="region of interest" description="Disordered" evidence="2">
    <location>
        <begin position="225"/>
        <end position="244"/>
    </location>
</feature>
<dbReference type="Proteomes" id="UP000838756">
    <property type="component" value="Unassembled WGS sequence"/>
</dbReference>
<evidence type="ECO:0000256" key="1">
    <source>
        <dbReference type="SAM" id="Coils"/>
    </source>
</evidence>
<evidence type="ECO:0000313" key="3">
    <source>
        <dbReference type="EMBL" id="CAH2207608.1"/>
    </source>
</evidence>
<comment type="caution">
    <text evidence="3">The sequence shown here is derived from an EMBL/GenBank/DDBJ whole genome shotgun (WGS) entry which is preliminary data.</text>
</comment>
<keyword evidence="4" id="KW-1185">Reference proteome</keyword>
<dbReference type="EMBL" id="CAKXAJ010000740">
    <property type="protein sequence ID" value="CAH2207608.1"/>
    <property type="molecule type" value="Genomic_DNA"/>
</dbReference>
<reference evidence="3" key="1">
    <citation type="submission" date="2022-03" db="EMBL/GenBank/DDBJ databases">
        <authorList>
            <person name="Lindestad O."/>
        </authorList>
    </citation>
    <scope>NUCLEOTIDE SEQUENCE</scope>
</reference>
<proteinExistence type="predicted"/>
<evidence type="ECO:0000313" key="4">
    <source>
        <dbReference type="Proteomes" id="UP000838756"/>
    </source>
</evidence>
<feature type="non-terminal residue" evidence="3">
    <location>
        <position position="244"/>
    </location>
</feature>
<feature type="coiled-coil region" evidence="1">
    <location>
        <begin position="109"/>
        <end position="136"/>
    </location>
</feature>
<gene>
    <name evidence="3" type="primary">jg454</name>
    <name evidence="3" type="ORF">PAEG_LOCUS228</name>
</gene>